<dbReference type="Pfam" id="PF04377">
    <property type="entry name" value="ATE_C"/>
    <property type="match status" value="1"/>
</dbReference>
<dbReference type="InterPro" id="IPR000182">
    <property type="entry name" value="GNAT_dom"/>
</dbReference>
<dbReference type="PANTHER" id="PTHR21367">
    <property type="entry name" value="ARGININE-TRNA-PROTEIN TRANSFERASE 1"/>
    <property type="match status" value="1"/>
</dbReference>
<keyword evidence="3" id="KW-1185">Reference proteome</keyword>
<dbReference type="Proteomes" id="UP000830401">
    <property type="component" value="Chromosome"/>
</dbReference>
<dbReference type="InterPro" id="IPR016181">
    <property type="entry name" value="Acyl_CoA_acyltransferase"/>
</dbReference>
<evidence type="ECO:0000259" key="1">
    <source>
        <dbReference type="PROSITE" id="PS51186"/>
    </source>
</evidence>
<accession>A0ABY4G693</accession>
<sequence length="242" mass="28452">MSATPFQMPVIRGEALDYYLSQGYYRMHQDLFTCRFLPIDGGFYTVHWLRLVLADVQYGPEQRRLLRLNERFSVRFRPFQLTDELEALYAVYRQSITFDAPYTVEEFLLAGSTHNIFTTEVIEIRDGEQLIAAGVFDNGTRSLAGIMNFYDPGYRRHSLGKYLMLLKINHAIRLQKTYYYPGYLVYNYPKFDYKLFPCVAATEVFDCHNSQWLPFSWEAVASQSAGLLAEWQEEYFDEDMDE</sequence>
<dbReference type="PROSITE" id="PS51186">
    <property type="entry name" value="GNAT"/>
    <property type="match status" value="1"/>
</dbReference>
<reference evidence="2" key="1">
    <citation type="submission" date="2022-04" db="EMBL/GenBank/DDBJ databases">
        <title>Hymenobacter sp. isolated from the air.</title>
        <authorList>
            <person name="Won M."/>
            <person name="Lee C.-M."/>
            <person name="Woen H.-Y."/>
            <person name="Kwon S.-W."/>
        </authorList>
    </citation>
    <scope>NUCLEOTIDE SEQUENCE</scope>
    <source>
        <strain evidence="2">5420S-77</strain>
    </source>
</reference>
<evidence type="ECO:0000313" key="2">
    <source>
        <dbReference type="EMBL" id="UOQ66290.1"/>
    </source>
</evidence>
<dbReference type="EC" id="2.3.1.-" evidence="2"/>
<dbReference type="SUPFAM" id="SSF55729">
    <property type="entry name" value="Acyl-CoA N-acyltransferases (Nat)"/>
    <property type="match status" value="1"/>
</dbReference>
<feature type="domain" description="N-acetyltransferase" evidence="1">
    <location>
        <begin position="74"/>
        <end position="214"/>
    </location>
</feature>
<gene>
    <name evidence="2" type="ORF">MUN86_22845</name>
</gene>
<dbReference type="RefSeq" id="WP_245120269.1">
    <property type="nucleotide sequence ID" value="NZ_CP095061.1"/>
</dbReference>
<dbReference type="InterPro" id="IPR030700">
    <property type="entry name" value="N-end_Aminoacyl_Trfase"/>
</dbReference>
<proteinExistence type="predicted"/>
<dbReference type="InterPro" id="IPR007472">
    <property type="entry name" value="N-end_Aminoacyl_Trfase_C"/>
</dbReference>
<keyword evidence="2" id="KW-0012">Acyltransferase</keyword>
<organism evidence="2 3">
    <name type="scientific">Hymenobacter volaticus</name>
    <dbReference type="NCBI Taxonomy" id="2932254"/>
    <lineage>
        <taxon>Bacteria</taxon>
        <taxon>Pseudomonadati</taxon>
        <taxon>Bacteroidota</taxon>
        <taxon>Cytophagia</taxon>
        <taxon>Cytophagales</taxon>
        <taxon>Hymenobacteraceae</taxon>
        <taxon>Hymenobacter</taxon>
    </lineage>
</organism>
<dbReference type="PANTHER" id="PTHR21367:SF1">
    <property type="entry name" value="ARGINYL-TRNA--PROTEIN TRANSFERASE 1"/>
    <property type="match status" value="1"/>
</dbReference>
<protein>
    <submittedName>
        <fullName evidence="2">GNAT family N-acetyltransferase</fullName>
        <ecNumber evidence="2">2.3.1.-</ecNumber>
    </submittedName>
</protein>
<dbReference type="GO" id="GO:0016746">
    <property type="term" value="F:acyltransferase activity"/>
    <property type="evidence" value="ECO:0007669"/>
    <property type="project" value="UniProtKB-KW"/>
</dbReference>
<evidence type="ECO:0000313" key="3">
    <source>
        <dbReference type="Proteomes" id="UP000830401"/>
    </source>
</evidence>
<keyword evidence="2" id="KW-0808">Transferase</keyword>
<dbReference type="EMBL" id="CP095061">
    <property type="protein sequence ID" value="UOQ66290.1"/>
    <property type="molecule type" value="Genomic_DNA"/>
</dbReference>
<name>A0ABY4G693_9BACT</name>